<feature type="region of interest" description="Disordered" evidence="1">
    <location>
        <begin position="191"/>
        <end position="218"/>
    </location>
</feature>
<sequence length="452" mass="49403">STRSANGLLVNLMMMSDENHRDIYISAVAVPPTRHCPACRHVALAHPGEQQGHCLRHGFMLHTKYQVVYPFPTFQPAFQLKKDQVVLLNTSYSLVACAVAVHNAGDPSPCQLLFSHRRSSPGPCRRPGCSQSRLEELDGTGAGGGGVPVPPPPTPCDPRVPVEDGHSRGLSPAVAKAKEFVADIFRRAKEATGPALEEEEEEDGSSSSSTPGTSECCPPPNSSIHCHLHPTSPRSPPTASCPPCATPVPTPEPGYVNYTKFRYVLEPGDVEAPREEFEDDKISLPFVVTDLRGRSLRPLKEQAAAQGQYLAVEQLTLDFEYVINEVIRNDAAWSRQFCSFSDYDIVILEVCPETNQVIINIGLLLLAFPSPDEEGQLRPKSYHTSLKVAWDLNTGTFVTVSVGELTEVKGQTSGSVWSSYRKGCVDTVMKWLVPESSGRYVNRMTNEALHKG</sequence>
<evidence type="ECO:0000259" key="2">
    <source>
        <dbReference type="Pfam" id="PF14939"/>
    </source>
</evidence>
<dbReference type="InterPro" id="IPR047319">
    <property type="entry name" value="DCAF15_C"/>
</dbReference>
<dbReference type="Pfam" id="PF14939">
    <property type="entry name" value="DCAF15_WD40"/>
    <property type="match status" value="1"/>
</dbReference>
<dbReference type="InterPro" id="IPR032734">
    <property type="entry name" value="DCAF15_WD40"/>
</dbReference>
<dbReference type="GO" id="GO:0080008">
    <property type="term" value="C:Cul4-RING E3 ubiquitin ligase complex"/>
    <property type="evidence" value="ECO:0007669"/>
    <property type="project" value="TreeGrafter"/>
</dbReference>
<dbReference type="CDD" id="cd20913">
    <property type="entry name" value="DCAF15-CTD"/>
    <property type="match status" value="1"/>
</dbReference>
<evidence type="ECO:0000256" key="1">
    <source>
        <dbReference type="SAM" id="MobiDB-lite"/>
    </source>
</evidence>
<proteinExistence type="predicted"/>
<feature type="non-terminal residue" evidence="3">
    <location>
        <position position="1"/>
    </location>
</feature>
<evidence type="ECO:0000313" key="3">
    <source>
        <dbReference type="EMBL" id="NXN07237.1"/>
    </source>
</evidence>
<comment type="caution">
    <text evidence="3">The sequence shown here is derived from an EMBL/GenBank/DDBJ whole genome shotgun (WGS) entry which is preliminary data.</text>
</comment>
<feature type="domain" description="DDB1- and CUL4-associated factor 15 WD40 repeat-containing" evidence="2">
    <location>
        <begin position="14"/>
        <end position="102"/>
    </location>
</feature>
<dbReference type="InterPro" id="IPR038914">
    <property type="entry name" value="DCAF15"/>
</dbReference>
<dbReference type="GO" id="GO:0016567">
    <property type="term" value="P:protein ubiquitination"/>
    <property type="evidence" value="ECO:0007669"/>
    <property type="project" value="InterPro"/>
</dbReference>
<dbReference type="Proteomes" id="UP000557230">
    <property type="component" value="Unassembled WGS sequence"/>
</dbReference>
<name>A0A7L1FZN3_9PICI</name>
<evidence type="ECO:0000313" key="4">
    <source>
        <dbReference type="Proteomes" id="UP000557230"/>
    </source>
</evidence>
<dbReference type="PANTHER" id="PTHR28541">
    <property type="entry name" value="DDB1- AND CUL4-ASSOCIATED FACTOR 15"/>
    <property type="match status" value="1"/>
</dbReference>
<feature type="region of interest" description="Disordered" evidence="1">
    <location>
        <begin position="117"/>
        <end position="173"/>
    </location>
</feature>
<dbReference type="OrthoDB" id="6354267at2759"/>
<accession>A0A7L1FZN3</accession>
<keyword evidence="4" id="KW-1185">Reference proteome</keyword>
<gene>
    <name evidence="3" type="primary">Dcaf15</name>
    <name evidence="3" type="ORF">INDMAC_R14532</name>
</gene>
<dbReference type="PANTHER" id="PTHR28541:SF1">
    <property type="entry name" value="DDB1- AND CUL4-ASSOCIATED FACTOR 15"/>
    <property type="match status" value="1"/>
</dbReference>
<dbReference type="EMBL" id="VXBD01001070">
    <property type="protein sequence ID" value="NXN07237.1"/>
    <property type="molecule type" value="Genomic_DNA"/>
</dbReference>
<reference evidence="3 4" key="1">
    <citation type="submission" date="2019-09" db="EMBL/GenBank/DDBJ databases">
        <title>Bird 10,000 Genomes (B10K) Project - Family phase.</title>
        <authorList>
            <person name="Zhang G."/>
        </authorList>
    </citation>
    <scope>NUCLEOTIDE SEQUENCE [LARGE SCALE GENOMIC DNA]</scope>
    <source>
        <strain evidence="3">B10K-DU-001-78</strain>
        <tissue evidence="3">Muscle</tissue>
    </source>
</reference>
<organism evidence="3 4">
    <name type="scientific">Indicator maculatus</name>
    <name type="common">spotted honeyguide</name>
    <dbReference type="NCBI Taxonomy" id="545262"/>
    <lineage>
        <taxon>Eukaryota</taxon>
        <taxon>Metazoa</taxon>
        <taxon>Chordata</taxon>
        <taxon>Craniata</taxon>
        <taxon>Vertebrata</taxon>
        <taxon>Euteleostomi</taxon>
        <taxon>Archelosauria</taxon>
        <taxon>Archosauria</taxon>
        <taxon>Dinosauria</taxon>
        <taxon>Saurischia</taxon>
        <taxon>Theropoda</taxon>
        <taxon>Coelurosauria</taxon>
        <taxon>Aves</taxon>
        <taxon>Neognathae</taxon>
        <taxon>Neoaves</taxon>
        <taxon>Telluraves</taxon>
        <taxon>Coraciimorphae</taxon>
        <taxon>Piciformes</taxon>
        <taxon>Indicatoridae</taxon>
        <taxon>Indicator</taxon>
    </lineage>
</organism>
<protein>
    <submittedName>
        <fullName evidence="3">DCA15 factor</fullName>
    </submittedName>
</protein>
<feature type="compositionally biased region" description="Pro residues" evidence="1">
    <location>
        <begin position="148"/>
        <end position="158"/>
    </location>
</feature>
<dbReference type="CDD" id="cd20917">
    <property type="entry name" value="DCAF15-NTD"/>
    <property type="match status" value="1"/>
</dbReference>
<feature type="compositionally biased region" description="Low complexity" evidence="1">
    <location>
        <begin position="120"/>
        <end position="130"/>
    </location>
</feature>
<feature type="compositionally biased region" description="Low complexity" evidence="1">
    <location>
        <begin position="205"/>
        <end position="216"/>
    </location>
</feature>
<dbReference type="AlphaFoldDB" id="A0A7L1FZN3"/>
<feature type="non-terminal residue" evidence="3">
    <location>
        <position position="452"/>
    </location>
</feature>